<dbReference type="InterPro" id="IPR005467">
    <property type="entry name" value="His_kinase_dom"/>
</dbReference>
<evidence type="ECO:0000256" key="6">
    <source>
        <dbReference type="ARBA" id="ARBA00022777"/>
    </source>
</evidence>
<evidence type="ECO:0000256" key="8">
    <source>
        <dbReference type="ARBA" id="ARBA00023012"/>
    </source>
</evidence>
<keyword evidence="3" id="KW-0597">Phosphoprotein</keyword>
<keyword evidence="12" id="KW-1185">Reference proteome</keyword>
<keyword evidence="8" id="KW-0902">Two-component regulatory system</keyword>
<organism evidence="11 12">
    <name type="scientific">Noviherbaspirillum album</name>
    <dbReference type="NCBI Taxonomy" id="3080276"/>
    <lineage>
        <taxon>Bacteria</taxon>
        <taxon>Pseudomonadati</taxon>
        <taxon>Pseudomonadota</taxon>
        <taxon>Betaproteobacteria</taxon>
        <taxon>Burkholderiales</taxon>
        <taxon>Oxalobacteraceae</taxon>
        <taxon>Noviherbaspirillum</taxon>
    </lineage>
</organism>
<feature type="domain" description="Histidine kinase" evidence="9">
    <location>
        <begin position="156"/>
        <end position="354"/>
    </location>
</feature>
<dbReference type="CDD" id="cd00130">
    <property type="entry name" value="PAS"/>
    <property type="match status" value="1"/>
</dbReference>
<comment type="caution">
    <text evidence="11">The sequence shown here is derived from an EMBL/GenBank/DDBJ whole genome shotgun (WGS) entry which is preliminary data.</text>
</comment>
<dbReference type="InterPro" id="IPR035965">
    <property type="entry name" value="PAS-like_dom_sf"/>
</dbReference>
<dbReference type="NCBIfam" id="TIGR00229">
    <property type="entry name" value="sensory_box"/>
    <property type="match status" value="1"/>
</dbReference>
<dbReference type="InterPro" id="IPR003594">
    <property type="entry name" value="HATPase_dom"/>
</dbReference>
<evidence type="ECO:0000313" key="12">
    <source>
        <dbReference type="Proteomes" id="UP001352263"/>
    </source>
</evidence>
<dbReference type="GO" id="GO:0016301">
    <property type="term" value="F:kinase activity"/>
    <property type="evidence" value="ECO:0007669"/>
    <property type="project" value="UniProtKB-KW"/>
</dbReference>
<reference evidence="11 12" key="1">
    <citation type="submission" date="2023-10" db="EMBL/GenBank/DDBJ databases">
        <title>Noviherbaspirillum sp. CPCC 100848 genome assembly.</title>
        <authorList>
            <person name="Li X.Y."/>
            <person name="Fang X.M."/>
        </authorList>
    </citation>
    <scope>NUCLEOTIDE SEQUENCE [LARGE SCALE GENOMIC DNA]</scope>
    <source>
        <strain evidence="11 12">CPCC 100848</strain>
    </source>
</reference>
<evidence type="ECO:0000259" key="9">
    <source>
        <dbReference type="PROSITE" id="PS50109"/>
    </source>
</evidence>
<evidence type="ECO:0000256" key="5">
    <source>
        <dbReference type="ARBA" id="ARBA00022741"/>
    </source>
</evidence>
<dbReference type="Gene3D" id="3.30.450.20">
    <property type="entry name" value="PAS domain"/>
    <property type="match status" value="1"/>
</dbReference>
<dbReference type="Pfam" id="PF00989">
    <property type="entry name" value="PAS"/>
    <property type="match status" value="1"/>
</dbReference>
<proteinExistence type="predicted"/>
<comment type="catalytic activity">
    <reaction evidence="1">
        <text>ATP + protein L-histidine = ADP + protein N-phospho-L-histidine.</text>
        <dbReference type="EC" id="2.7.13.3"/>
    </reaction>
</comment>
<keyword evidence="7" id="KW-0067">ATP-binding</keyword>
<dbReference type="InterPro" id="IPR000014">
    <property type="entry name" value="PAS"/>
</dbReference>
<dbReference type="SUPFAM" id="SSF55874">
    <property type="entry name" value="ATPase domain of HSP90 chaperone/DNA topoisomerase II/histidine kinase"/>
    <property type="match status" value="1"/>
</dbReference>
<dbReference type="Pfam" id="PF07730">
    <property type="entry name" value="HisKA_3"/>
    <property type="match status" value="1"/>
</dbReference>
<dbReference type="PANTHER" id="PTHR24421:SF10">
    <property type="entry name" value="NITRATE_NITRITE SENSOR PROTEIN NARQ"/>
    <property type="match status" value="1"/>
</dbReference>
<dbReference type="PROSITE" id="PS50112">
    <property type="entry name" value="PAS"/>
    <property type="match status" value="1"/>
</dbReference>
<evidence type="ECO:0000259" key="10">
    <source>
        <dbReference type="PROSITE" id="PS50112"/>
    </source>
</evidence>
<dbReference type="PANTHER" id="PTHR24421">
    <property type="entry name" value="NITRATE/NITRITE SENSOR PROTEIN NARX-RELATED"/>
    <property type="match status" value="1"/>
</dbReference>
<evidence type="ECO:0000256" key="7">
    <source>
        <dbReference type="ARBA" id="ARBA00022840"/>
    </source>
</evidence>
<evidence type="ECO:0000256" key="4">
    <source>
        <dbReference type="ARBA" id="ARBA00022679"/>
    </source>
</evidence>
<dbReference type="CDD" id="cd16917">
    <property type="entry name" value="HATPase_UhpB-NarQ-NarX-like"/>
    <property type="match status" value="1"/>
</dbReference>
<dbReference type="Gene3D" id="1.20.5.1930">
    <property type="match status" value="1"/>
</dbReference>
<evidence type="ECO:0000256" key="1">
    <source>
        <dbReference type="ARBA" id="ARBA00000085"/>
    </source>
</evidence>
<evidence type="ECO:0000256" key="2">
    <source>
        <dbReference type="ARBA" id="ARBA00012438"/>
    </source>
</evidence>
<dbReference type="SUPFAM" id="SSF55785">
    <property type="entry name" value="PYP-like sensor domain (PAS domain)"/>
    <property type="match status" value="1"/>
</dbReference>
<dbReference type="RefSeq" id="WP_326509872.1">
    <property type="nucleotide sequence ID" value="NZ_JAWIIV010000047.1"/>
</dbReference>
<dbReference type="Pfam" id="PF02518">
    <property type="entry name" value="HATPase_c"/>
    <property type="match status" value="1"/>
</dbReference>
<protein>
    <recommendedName>
        <fullName evidence="2">histidine kinase</fullName>
        <ecNumber evidence="2">2.7.13.3</ecNumber>
    </recommendedName>
</protein>
<gene>
    <name evidence="11" type="ORF">RY831_29260</name>
</gene>
<accession>A0ABU6JJ12</accession>
<dbReference type="SMART" id="SM00387">
    <property type="entry name" value="HATPase_c"/>
    <property type="match status" value="1"/>
</dbReference>
<dbReference type="InterPro" id="IPR011712">
    <property type="entry name" value="Sig_transdc_His_kin_sub3_dim/P"/>
</dbReference>
<name>A0ABU6JJ12_9BURK</name>
<dbReference type="InterPro" id="IPR050482">
    <property type="entry name" value="Sensor_HK_TwoCompSys"/>
</dbReference>
<dbReference type="InterPro" id="IPR036890">
    <property type="entry name" value="HATPase_C_sf"/>
</dbReference>
<sequence>MTEPAHDFELGSIPFRGLVEQALAGVYIIQDEVFQYANATWAAMTGHTPEQLIGQPVSRFVPPEDAEEVSARYHRRVSGVEPSMRFVVRGLHRDGSIVFIDVHGMALDYRGRPAVVGVGIEVTDQLERNRQLERSQQQYRELAAYLIAVRERQRSAYAREVHDVLGGLLTSMKLNVGRILRRAAPGEIREIADDLNGLLQEAINSVREISESLHPQALEYLGLATAMASHLERFEKRSGIHAAMCPKELPLPLDSSRATMVYRIFQEALTNVARHAQATEVEVRLAVEQGRLHLHIEDNGRGMPAGVATAPESAAHCFGLLSMKERARELGGALAIESTEGLGTTIMLCVPLDPAESDDQGEHEKGAPHD</sequence>
<dbReference type="EMBL" id="JAWIIV010000047">
    <property type="protein sequence ID" value="MEC4723250.1"/>
    <property type="molecule type" value="Genomic_DNA"/>
</dbReference>
<evidence type="ECO:0000313" key="11">
    <source>
        <dbReference type="EMBL" id="MEC4723250.1"/>
    </source>
</evidence>
<dbReference type="SMART" id="SM00091">
    <property type="entry name" value="PAS"/>
    <property type="match status" value="1"/>
</dbReference>
<dbReference type="PROSITE" id="PS50109">
    <property type="entry name" value="HIS_KIN"/>
    <property type="match status" value="1"/>
</dbReference>
<keyword evidence="6 11" id="KW-0418">Kinase</keyword>
<dbReference type="EC" id="2.7.13.3" evidence="2"/>
<dbReference type="InterPro" id="IPR013767">
    <property type="entry name" value="PAS_fold"/>
</dbReference>
<dbReference type="Gene3D" id="3.30.565.10">
    <property type="entry name" value="Histidine kinase-like ATPase, C-terminal domain"/>
    <property type="match status" value="1"/>
</dbReference>
<evidence type="ECO:0000256" key="3">
    <source>
        <dbReference type="ARBA" id="ARBA00022553"/>
    </source>
</evidence>
<feature type="domain" description="PAS" evidence="10">
    <location>
        <begin position="36"/>
        <end position="80"/>
    </location>
</feature>
<keyword evidence="4" id="KW-0808">Transferase</keyword>
<dbReference type="Proteomes" id="UP001352263">
    <property type="component" value="Unassembled WGS sequence"/>
</dbReference>
<keyword evidence="5" id="KW-0547">Nucleotide-binding</keyword>